<organism evidence="12 13">
    <name type="scientific">Occultella aeris</name>
    <dbReference type="NCBI Taxonomy" id="2761496"/>
    <lineage>
        <taxon>Bacteria</taxon>
        <taxon>Bacillati</taxon>
        <taxon>Actinomycetota</taxon>
        <taxon>Actinomycetes</taxon>
        <taxon>Micrococcales</taxon>
        <taxon>Ruaniaceae</taxon>
        <taxon>Occultella</taxon>
    </lineage>
</organism>
<evidence type="ECO:0000256" key="11">
    <source>
        <dbReference type="ARBA" id="ARBA00031350"/>
    </source>
</evidence>
<evidence type="ECO:0000313" key="12">
    <source>
        <dbReference type="EMBL" id="VZO34993.1"/>
    </source>
</evidence>
<keyword evidence="13" id="KW-1185">Reference proteome</keyword>
<sequence length="196" mass="20695">MDGSAHAVVAAAMRSVSRADFLPPAQRRNTGLDQPLHLADGQTCSQPTTVRIMLELLAAEPGDRVLDVGSGSGWTTALLAHLVGSTGRVDGVELRPQLAEFGRANVARAGITHAQVHVAVDGVLGWPWRAPYDRILVSAEARAVPRALAEQLADGGRMIIPVRGRMTIVTMADGVPSAEQAPGSYRFVPLIEPEPG</sequence>
<dbReference type="RefSeq" id="WP_156738834.1">
    <property type="nucleotide sequence ID" value="NZ_CACRYJ010000004.1"/>
</dbReference>
<keyword evidence="8" id="KW-0949">S-adenosyl-L-methionine</keyword>
<accession>A0A7M4DDS2</accession>
<dbReference type="Proteomes" id="UP000419743">
    <property type="component" value="Unassembled WGS sequence"/>
</dbReference>
<protein>
    <recommendedName>
        <fullName evidence="4">Protein-L-isoaspartate O-methyltransferase</fullName>
        <ecNumber evidence="3">2.1.1.77</ecNumber>
    </recommendedName>
    <alternativeName>
        <fullName evidence="11">L-isoaspartyl protein carboxyl methyltransferase</fullName>
    </alternativeName>
    <alternativeName>
        <fullName evidence="9">Protein L-isoaspartyl methyltransferase</fullName>
    </alternativeName>
    <alternativeName>
        <fullName evidence="10">Protein-beta-aspartate methyltransferase</fullName>
    </alternativeName>
</protein>
<proteinExistence type="inferred from homology"/>
<dbReference type="SUPFAM" id="SSF53335">
    <property type="entry name" value="S-adenosyl-L-methionine-dependent methyltransferases"/>
    <property type="match status" value="1"/>
</dbReference>
<evidence type="ECO:0000256" key="4">
    <source>
        <dbReference type="ARBA" id="ARBA00013346"/>
    </source>
</evidence>
<keyword evidence="7 12" id="KW-0808">Transferase</keyword>
<keyword evidence="5" id="KW-0963">Cytoplasm</keyword>
<dbReference type="AlphaFoldDB" id="A0A7M4DDS2"/>
<gene>
    <name evidence="12" type="primary">pcm</name>
    <name evidence="12" type="ORF">HALOF300_00261</name>
</gene>
<evidence type="ECO:0000256" key="3">
    <source>
        <dbReference type="ARBA" id="ARBA00011890"/>
    </source>
</evidence>
<dbReference type="PANTHER" id="PTHR11579">
    <property type="entry name" value="PROTEIN-L-ISOASPARTATE O-METHYLTRANSFERASE"/>
    <property type="match status" value="1"/>
</dbReference>
<dbReference type="GO" id="GO:0005737">
    <property type="term" value="C:cytoplasm"/>
    <property type="evidence" value="ECO:0007669"/>
    <property type="project" value="UniProtKB-SubCell"/>
</dbReference>
<dbReference type="Pfam" id="PF01135">
    <property type="entry name" value="PCMT"/>
    <property type="match status" value="1"/>
</dbReference>
<dbReference type="EC" id="2.1.1.77" evidence="3"/>
<evidence type="ECO:0000256" key="7">
    <source>
        <dbReference type="ARBA" id="ARBA00022679"/>
    </source>
</evidence>
<dbReference type="InterPro" id="IPR029063">
    <property type="entry name" value="SAM-dependent_MTases_sf"/>
</dbReference>
<dbReference type="GO" id="GO:0032259">
    <property type="term" value="P:methylation"/>
    <property type="evidence" value="ECO:0007669"/>
    <property type="project" value="UniProtKB-KW"/>
</dbReference>
<dbReference type="Gene3D" id="3.40.50.150">
    <property type="entry name" value="Vaccinia Virus protein VP39"/>
    <property type="match status" value="1"/>
</dbReference>
<dbReference type="EMBL" id="CACRYJ010000004">
    <property type="protein sequence ID" value="VZO34993.1"/>
    <property type="molecule type" value="Genomic_DNA"/>
</dbReference>
<evidence type="ECO:0000256" key="1">
    <source>
        <dbReference type="ARBA" id="ARBA00004496"/>
    </source>
</evidence>
<comment type="subcellular location">
    <subcellularLocation>
        <location evidence="1">Cytoplasm</location>
    </subcellularLocation>
</comment>
<name>A0A7M4DDS2_9MICO</name>
<evidence type="ECO:0000256" key="5">
    <source>
        <dbReference type="ARBA" id="ARBA00022490"/>
    </source>
</evidence>
<evidence type="ECO:0000256" key="8">
    <source>
        <dbReference type="ARBA" id="ARBA00022691"/>
    </source>
</evidence>
<evidence type="ECO:0000256" key="6">
    <source>
        <dbReference type="ARBA" id="ARBA00022603"/>
    </source>
</evidence>
<comment type="similarity">
    <text evidence="2">Belongs to the methyltransferase superfamily. L-isoaspartyl/D-aspartyl protein methyltransferase family.</text>
</comment>
<comment type="caution">
    <text evidence="12">The sequence shown here is derived from an EMBL/GenBank/DDBJ whole genome shotgun (WGS) entry which is preliminary data.</text>
</comment>
<evidence type="ECO:0000256" key="9">
    <source>
        <dbReference type="ARBA" id="ARBA00030757"/>
    </source>
</evidence>
<evidence type="ECO:0000313" key="13">
    <source>
        <dbReference type="Proteomes" id="UP000419743"/>
    </source>
</evidence>
<evidence type="ECO:0000256" key="10">
    <source>
        <dbReference type="ARBA" id="ARBA00031323"/>
    </source>
</evidence>
<keyword evidence="6 12" id="KW-0489">Methyltransferase</keyword>
<evidence type="ECO:0000256" key="2">
    <source>
        <dbReference type="ARBA" id="ARBA00005369"/>
    </source>
</evidence>
<dbReference type="GO" id="GO:0004719">
    <property type="term" value="F:protein-L-isoaspartate (D-aspartate) O-methyltransferase activity"/>
    <property type="evidence" value="ECO:0007669"/>
    <property type="project" value="UniProtKB-EC"/>
</dbReference>
<reference evidence="12 13" key="1">
    <citation type="submission" date="2019-11" db="EMBL/GenBank/DDBJ databases">
        <authorList>
            <person name="Criscuolo A."/>
        </authorList>
    </citation>
    <scope>NUCLEOTIDE SEQUENCE [LARGE SCALE GENOMIC DNA]</scope>
    <source>
        <strain evidence="12">CIP111667</strain>
    </source>
</reference>
<dbReference type="CDD" id="cd02440">
    <property type="entry name" value="AdoMet_MTases"/>
    <property type="match status" value="1"/>
</dbReference>
<dbReference type="PANTHER" id="PTHR11579:SF0">
    <property type="entry name" value="PROTEIN-L-ISOASPARTATE(D-ASPARTATE) O-METHYLTRANSFERASE"/>
    <property type="match status" value="1"/>
</dbReference>
<dbReference type="InterPro" id="IPR000682">
    <property type="entry name" value="PCMT"/>
</dbReference>